<dbReference type="PROSITE" id="PS51384">
    <property type="entry name" value="FAD_FR"/>
    <property type="match status" value="1"/>
</dbReference>
<keyword evidence="5" id="KW-0274">FAD</keyword>
<dbReference type="Gene3D" id="3.40.50.80">
    <property type="entry name" value="Nucleotide-binding domain of ferredoxin-NADP reductase (FNR) module"/>
    <property type="match status" value="1"/>
</dbReference>
<keyword evidence="2" id="KW-0285">Flavoprotein</keyword>
<evidence type="ECO:0000259" key="10">
    <source>
        <dbReference type="PROSITE" id="PS51384"/>
    </source>
</evidence>
<accession>A0A5A7SDD0</accession>
<comment type="caution">
    <text evidence="11">The sequence shown here is derived from an EMBL/GenBank/DDBJ whole genome shotgun (WGS) entry which is preliminary data.</text>
</comment>
<gene>
    <name evidence="11" type="ORF">FOY51_06320</name>
</gene>
<dbReference type="GO" id="GO:0051537">
    <property type="term" value="F:2 iron, 2 sulfur cluster binding"/>
    <property type="evidence" value="ECO:0007669"/>
    <property type="project" value="UniProtKB-KW"/>
</dbReference>
<dbReference type="InterPro" id="IPR001709">
    <property type="entry name" value="Flavoprot_Pyr_Nucl_cyt_Rdtase"/>
</dbReference>
<dbReference type="Pfam" id="PF00111">
    <property type="entry name" value="Fer2"/>
    <property type="match status" value="1"/>
</dbReference>
<keyword evidence="4" id="KW-0479">Metal-binding</keyword>
<dbReference type="OrthoDB" id="9796486at2"/>
<keyword evidence="8" id="KW-0411">Iron-sulfur</keyword>
<dbReference type="GO" id="GO:0016491">
    <property type="term" value="F:oxidoreductase activity"/>
    <property type="evidence" value="ECO:0007669"/>
    <property type="project" value="UniProtKB-KW"/>
</dbReference>
<dbReference type="InterPro" id="IPR036010">
    <property type="entry name" value="2Fe-2S_ferredoxin-like_sf"/>
</dbReference>
<evidence type="ECO:0000259" key="9">
    <source>
        <dbReference type="PROSITE" id="PS51085"/>
    </source>
</evidence>
<evidence type="ECO:0000256" key="7">
    <source>
        <dbReference type="ARBA" id="ARBA00023004"/>
    </source>
</evidence>
<dbReference type="Pfam" id="PF00175">
    <property type="entry name" value="NAD_binding_1"/>
    <property type="match status" value="1"/>
</dbReference>
<dbReference type="PROSITE" id="PS51085">
    <property type="entry name" value="2FE2S_FER_2"/>
    <property type="match status" value="1"/>
</dbReference>
<proteinExistence type="predicted"/>
<dbReference type="GO" id="GO:0046872">
    <property type="term" value="F:metal ion binding"/>
    <property type="evidence" value="ECO:0007669"/>
    <property type="project" value="UniProtKB-KW"/>
</dbReference>
<dbReference type="InterPro" id="IPR012675">
    <property type="entry name" value="Beta-grasp_dom_sf"/>
</dbReference>
<evidence type="ECO:0000256" key="8">
    <source>
        <dbReference type="ARBA" id="ARBA00023014"/>
    </source>
</evidence>
<dbReference type="PRINTS" id="PR00371">
    <property type="entry name" value="FPNCR"/>
</dbReference>
<dbReference type="PANTHER" id="PTHR47354">
    <property type="entry name" value="NADH OXIDOREDUCTASE HCR"/>
    <property type="match status" value="1"/>
</dbReference>
<name>A0A5A7SDD0_9NOCA</name>
<dbReference type="InterPro" id="IPR017938">
    <property type="entry name" value="Riboflavin_synthase-like_b-brl"/>
</dbReference>
<dbReference type="SUPFAM" id="SSF54292">
    <property type="entry name" value="2Fe-2S ferredoxin-like"/>
    <property type="match status" value="1"/>
</dbReference>
<feature type="domain" description="FAD-binding FR-type" evidence="10">
    <location>
        <begin position="81"/>
        <end position="193"/>
    </location>
</feature>
<keyword evidence="6" id="KW-0560">Oxidoreductase</keyword>
<dbReference type="SUPFAM" id="SSF52343">
    <property type="entry name" value="Ferredoxin reductase-like, C-terminal NADP-linked domain"/>
    <property type="match status" value="1"/>
</dbReference>
<organism evidence="11 12">
    <name type="scientific">Antrihabitans cavernicola</name>
    <dbReference type="NCBI Taxonomy" id="2495913"/>
    <lineage>
        <taxon>Bacteria</taxon>
        <taxon>Bacillati</taxon>
        <taxon>Actinomycetota</taxon>
        <taxon>Actinomycetes</taxon>
        <taxon>Mycobacteriales</taxon>
        <taxon>Nocardiaceae</taxon>
        <taxon>Antrihabitans</taxon>
    </lineage>
</organism>
<evidence type="ECO:0000256" key="6">
    <source>
        <dbReference type="ARBA" id="ARBA00023002"/>
    </source>
</evidence>
<evidence type="ECO:0000256" key="3">
    <source>
        <dbReference type="ARBA" id="ARBA00022714"/>
    </source>
</evidence>
<dbReference type="Proteomes" id="UP000322244">
    <property type="component" value="Unassembled WGS sequence"/>
</dbReference>
<dbReference type="AlphaFoldDB" id="A0A5A7SDD0"/>
<keyword evidence="12" id="KW-1185">Reference proteome</keyword>
<reference evidence="11 12" key="1">
    <citation type="submission" date="2019-07" db="EMBL/GenBank/DDBJ databases">
        <title>Rhodococcus cavernicolus sp. nov., isolated from a cave.</title>
        <authorList>
            <person name="Lee S.D."/>
        </authorList>
    </citation>
    <scope>NUCLEOTIDE SEQUENCE [LARGE SCALE GENOMIC DNA]</scope>
    <source>
        <strain evidence="11 12">C1-24</strain>
    </source>
</reference>
<comment type="cofactor">
    <cofactor evidence="1">
        <name>FAD</name>
        <dbReference type="ChEBI" id="CHEBI:57692"/>
    </cofactor>
</comment>
<dbReference type="InterPro" id="IPR050415">
    <property type="entry name" value="MRET"/>
</dbReference>
<protein>
    <submittedName>
        <fullName evidence="11">Ferredoxin reductase</fullName>
    </submittedName>
</protein>
<evidence type="ECO:0000256" key="5">
    <source>
        <dbReference type="ARBA" id="ARBA00022827"/>
    </source>
</evidence>
<keyword evidence="7" id="KW-0408">Iron</keyword>
<sequence length="409" mass="44465">MCGQLSRRCHRRHSVHPREGVSVPDIADTLDGIGRWLVGPVADVAAPGRGSLNLLRGIAARATVPLLPDDYLHLINPLWSARELRGRVVEVRPETPDSATLVIKPGWGFSYDYQPGQYIGIGVSVDGRWHWRSYSLISPPGRDRAISRRDAAGTVSIAVKAMPDGFLSEHLVRGVPAGTIVRLALPAGNFRLPEPPPPRILFLTAGSGITPVMGMLRTMARRDNLTEIVHVHSELTRAGVMFADELEELERRFPGRYRLRAQQTLEDGRITRARLDELVPDWRARPSWVCGPASLLDDAERWWTEAGLADRLRAERFELPRGAAGEGGTITFAKSGRTVIADGATSLLHAGEGIGVTMPFGCRMGICHTCLVGLAQGAVVDLRSGIEYLAGDRIQTCVSAAAGDCTLDC</sequence>
<dbReference type="InterPro" id="IPR039261">
    <property type="entry name" value="FNR_nucleotide-bd"/>
</dbReference>
<dbReference type="InterPro" id="IPR001433">
    <property type="entry name" value="OxRdtase_FAD/NAD-bd"/>
</dbReference>
<dbReference type="Pfam" id="PF00970">
    <property type="entry name" value="FAD_binding_6"/>
    <property type="match status" value="1"/>
</dbReference>
<evidence type="ECO:0000256" key="1">
    <source>
        <dbReference type="ARBA" id="ARBA00001974"/>
    </source>
</evidence>
<dbReference type="Gene3D" id="2.40.30.10">
    <property type="entry name" value="Translation factors"/>
    <property type="match status" value="1"/>
</dbReference>
<dbReference type="PANTHER" id="PTHR47354:SF6">
    <property type="entry name" value="NADH OXIDOREDUCTASE HCR"/>
    <property type="match status" value="1"/>
</dbReference>
<evidence type="ECO:0000256" key="2">
    <source>
        <dbReference type="ARBA" id="ARBA00022630"/>
    </source>
</evidence>
<dbReference type="InterPro" id="IPR017927">
    <property type="entry name" value="FAD-bd_FR_type"/>
</dbReference>
<dbReference type="EMBL" id="VLNY01000002">
    <property type="protein sequence ID" value="KAA0024160.1"/>
    <property type="molecule type" value="Genomic_DNA"/>
</dbReference>
<dbReference type="InterPro" id="IPR001041">
    <property type="entry name" value="2Fe-2S_ferredoxin-type"/>
</dbReference>
<dbReference type="CDD" id="cd00207">
    <property type="entry name" value="fer2"/>
    <property type="match status" value="1"/>
</dbReference>
<feature type="domain" description="2Fe-2S ferredoxin-type" evidence="9">
    <location>
        <begin position="328"/>
        <end position="409"/>
    </location>
</feature>
<keyword evidence="3" id="KW-0001">2Fe-2S</keyword>
<dbReference type="SUPFAM" id="SSF63380">
    <property type="entry name" value="Riboflavin synthase domain-like"/>
    <property type="match status" value="1"/>
</dbReference>
<evidence type="ECO:0000313" key="11">
    <source>
        <dbReference type="EMBL" id="KAA0024160.1"/>
    </source>
</evidence>
<dbReference type="InterPro" id="IPR008333">
    <property type="entry name" value="Cbr1-like_FAD-bd_dom"/>
</dbReference>
<evidence type="ECO:0000313" key="12">
    <source>
        <dbReference type="Proteomes" id="UP000322244"/>
    </source>
</evidence>
<dbReference type="Gene3D" id="3.10.20.30">
    <property type="match status" value="1"/>
</dbReference>
<dbReference type="CDD" id="cd06216">
    <property type="entry name" value="FNR_iron_sulfur_binding_2"/>
    <property type="match status" value="1"/>
</dbReference>
<evidence type="ECO:0000256" key="4">
    <source>
        <dbReference type="ARBA" id="ARBA00022723"/>
    </source>
</evidence>